<evidence type="ECO:0000313" key="5">
    <source>
        <dbReference type="Proteomes" id="UP000317557"/>
    </source>
</evidence>
<keyword evidence="5" id="KW-1185">Reference proteome</keyword>
<dbReference type="GO" id="GO:1990281">
    <property type="term" value="C:efflux pump complex"/>
    <property type="evidence" value="ECO:0007669"/>
    <property type="project" value="TreeGrafter"/>
</dbReference>
<feature type="domain" description="CusB-like beta-barrel" evidence="3">
    <location>
        <begin position="204"/>
        <end position="272"/>
    </location>
</feature>
<evidence type="ECO:0000256" key="1">
    <source>
        <dbReference type="ARBA" id="ARBA00009477"/>
    </source>
</evidence>
<dbReference type="Gene3D" id="2.40.420.20">
    <property type="match status" value="1"/>
</dbReference>
<dbReference type="Pfam" id="PF25917">
    <property type="entry name" value="BSH_RND"/>
    <property type="match status" value="1"/>
</dbReference>
<dbReference type="Pfam" id="PF25954">
    <property type="entry name" value="Beta-barrel_RND_2"/>
    <property type="match status" value="1"/>
</dbReference>
<dbReference type="InterPro" id="IPR006143">
    <property type="entry name" value="RND_pump_MFP"/>
</dbReference>
<feature type="domain" description="Multidrug resistance protein MdtA-like barrel-sandwich hybrid" evidence="2">
    <location>
        <begin position="68"/>
        <end position="197"/>
    </location>
</feature>
<accession>A0A521B620</accession>
<organism evidence="4 5">
    <name type="scientific">Gracilimonas mengyeensis</name>
    <dbReference type="NCBI Taxonomy" id="1302730"/>
    <lineage>
        <taxon>Bacteria</taxon>
        <taxon>Pseudomonadati</taxon>
        <taxon>Balneolota</taxon>
        <taxon>Balneolia</taxon>
        <taxon>Balneolales</taxon>
        <taxon>Balneolaceae</taxon>
        <taxon>Gracilimonas</taxon>
    </lineage>
</organism>
<reference evidence="4 5" key="1">
    <citation type="submission" date="2017-05" db="EMBL/GenBank/DDBJ databases">
        <authorList>
            <person name="Varghese N."/>
            <person name="Submissions S."/>
        </authorList>
    </citation>
    <scope>NUCLEOTIDE SEQUENCE [LARGE SCALE GENOMIC DNA]</scope>
    <source>
        <strain evidence="4 5">DSM 21985</strain>
    </source>
</reference>
<dbReference type="Proteomes" id="UP000317557">
    <property type="component" value="Unassembled WGS sequence"/>
</dbReference>
<sequence length="354" mass="39644">MNLLLNYCLLITVLLVTVTGCKSEDESENRPDLDSVEIRPEVVFDVVDDEPLQFFIESRGVVEPAQRIQITPRIGGFVEQHNIVEGRFVEQGYILLELNDDEWVNEERQAYNEYQKAKNEYEIESRLRNDSGSGSNGDESLLRITTGLAEAELAWERAKLNLSYATLEAPFSGRVSAEQVVSNGAYVSAGQNLGLLIDASRVRIRFDVLESEIDALEEGMAVELTGPGGKEFEGEIIAISPVVKTETKTGQVLVEVENPDYELKSGMTVEGRVFVRSESSKVRMPREALLERDGRTLVFKLNTDEVQWIYVTPEAMNSEWVLINHPEIAPGDTLAVDQHFSISHQQKVVPLLVD</sequence>
<dbReference type="InterPro" id="IPR058625">
    <property type="entry name" value="MdtA-like_BSH"/>
</dbReference>
<dbReference type="NCBIfam" id="TIGR01730">
    <property type="entry name" value="RND_mfp"/>
    <property type="match status" value="1"/>
</dbReference>
<dbReference type="PANTHER" id="PTHR30469">
    <property type="entry name" value="MULTIDRUG RESISTANCE PROTEIN MDTA"/>
    <property type="match status" value="1"/>
</dbReference>
<dbReference type="GO" id="GO:0015562">
    <property type="term" value="F:efflux transmembrane transporter activity"/>
    <property type="evidence" value="ECO:0007669"/>
    <property type="project" value="TreeGrafter"/>
</dbReference>
<dbReference type="Gene3D" id="1.10.287.470">
    <property type="entry name" value="Helix hairpin bin"/>
    <property type="match status" value="1"/>
</dbReference>
<dbReference type="EMBL" id="FXTP01000002">
    <property type="protein sequence ID" value="SMO42461.1"/>
    <property type="molecule type" value="Genomic_DNA"/>
</dbReference>
<evidence type="ECO:0000259" key="3">
    <source>
        <dbReference type="Pfam" id="PF25954"/>
    </source>
</evidence>
<proteinExistence type="inferred from homology"/>
<dbReference type="PANTHER" id="PTHR30469:SF15">
    <property type="entry name" value="HLYD FAMILY OF SECRETION PROTEINS"/>
    <property type="match status" value="1"/>
</dbReference>
<gene>
    <name evidence="4" type="ORF">SAMN06265219_10241</name>
</gene>
<protein>
    <submittedName>
        <fullName evidence="4">RND family efflux transporter, MFP subunit</fullName>
    </submittedName>
</protein>
<name>A0A521B620_9BACT</name>
<evidence type="ECO:0000259" key="2">
    <source>
        <dbReference type="Pfam" id="PF25917"/>
    </source>
</evidence>
<dbReference type="SUPFAM" id="SSF111369">
    <property type="entry name" value="HlyD-like secretion proteins"/>
    <property type="match status" value="1"/>
</dbReference>
<dbReference type="Gene3D" id="2.40.50.100">
    <property type="match status" value="1"/>
</dbReference>
<dbReference type="Gene3D" id="2.40.30.170">
    <property type="match status" value="1"/>
</dbReference>
<dbReference type="InterPro" id="IPR058792">
    <property type="entry name" value="Beta-barrel_RND_2"/>
</dbReference>
<evidence type="ECO:0000313" key="4">
    <source>
        <dbReference type="EMBL" id="SMO42461.1"/>
    </source>
</evidence>
<dbReference type="AlphaFoldDB" id="A0A521B620"/>
<comment type="similarity">
    <text evidence="1">Belongs to the membrane fusion protein (MFP) (TC 8.A.1) family.</text>
</comment>